<evidence type="ECO:0000313" key="7">
    <source>
        <dbReference type="Proteomes" id="UP000223968"/>
    </source>
</evidence>
<feature type="compositionally biased region" description="Polar residues" evidence="4">
    <location>
        <begin position="53"/>
        <end position="68"/>
    </location>
</feature>
<evidence type="ECO:0000256" key="4">
    <source>
        <dbReference type="SAM" id="MobiDB-lite"/>
    </source>
</evidence>
<dbReference type="PROSITE" id="PS51366">
    <property type="entry name" value="MI"/>
    <property type="match status" value="1"/>
</dbReference>
<reference evidence="6 7" key="1">
    <citation type="submission" date="2017-10" db="EMBL/GenBank/DDBJ databases">
        <title>Comparative genomics in systemic dimorphic fungi from Ajellomycetaceae.</title>
        <authorList>
            <person name="Munoz J.F."/>
            <person name="Mcewen J.G."/>
            <person name="Clay O.K."/>
            <person name="Cuomo C.A."/>
        </authorList>
    </citation>
    <scope>NUCLEOTIDE SEQUENCE [LARGE SCALE GENOMIC DNA]</scope>
    <source>
        <strain evidence="6 7">UAMH5409</strain>
    </source>
</reference>
<comment type="subcellular location">
    <subcellularLocation>
        <location evidence="1">Nucleus</location>
        <location evidence="1">Nucleolus</location>
    </subcellularLocation>
</comment>
<dbReference type="InterPro" id="IPR003890">
    <property type="entry name" value="MIF4G-like_typ-3"/>
</dbReference>
<dbReference type="Proteomes" id="UP000223968">
    <property type="component" value="Unassembled WGS sequence"/>
</dbReference>
<keyword evidence="7" id="KW-1185">Reference proteome</keyword>
<organism evidence="6 7">
    <name type="scientific">Helicocarpus griseus UAMH5409</name>
    <dbReference type="NCBI Taxonomy" id="1447875"/>
    <lineage>
        <taxon>Eukaryota</taxon>
        <taxon>Fungi</taxon>
        <taxon>Dikarya</taxon>
        <taxon>Ascomycota</taxon>
        <taxon>Pezizomycotina</taxon>
        <taxon>Eurotiomycetes</taxon>
        <taxon>Eurotiomycetidae</taxon>
        <taxon>Onygenales</taxon>
        <taxon>Ajellomycetaceae</taxon>
        <taxon>Helicocarpus</taxon>
    </lineage>
</organism>
<sequence>MPRPLYNTTQLPKQLRDELGLPEPAGGRKGDRRQNVYASRKERRKAERLNGKGKQQAQRGRLTRNNVGSEEDARSARPAMKASAKQNQTPKAKVDAAPPKSILKKRKQPVEESEDEEGGEEEEGFSDLLNETDEDEDDDLDEDEESGNDGPAQPRVSRAIKDKLADDDAEIAALEKKLGIKGKKGKLPQAFHDEGLADLLGDLGGEGSEDESRKRKREGDEWLQRKRMKALAAQKNNKKVQAEGEDDSESGDAEDSGNENGFSNDDDSEEGVEDGEDEDEDEFGGFDDDDNEEEEEPAKPKARENPYVAPVAPDPAQRKYVPPSLRAQSSSESESLTRLRRQAQGHLNKLSEANLVSILREVEKLYQDYPRHSVTSTLIDLLAGLIYDPSVLEDTFIILHAGFIAAMYKVMGMDFGAELIERVVKRFDEDYEGKDKDSGKTKEMVNAISLLSHLYNFHVIGCSLVFDYIRLFLNEITELNTELLLKIIKNSGPQLRQDDPSSLKDIILLIQPAVARIGEAALSVRTKFMIETMTDLKNNRMKTGAAASAVSSEHITRMRKILGSLNSRTLRASEPIRIGRADIHNSAKKGKWWLVGASWKDDPANGATPVVDAKAALPDTLDDDLGGDEVDLAQLARAHRMNTDVRRSIFVAIMSAADCRDAHIRIAKLRLKRNQEGEIPRVLLHCAMEEEAHNPYYTLIARKLCGEKRMKMAFMFSLWDVFKRMGERGDLDEDDDMDVDADDADNAVTSKAIVNLAKMFGTMVADGVLALGILKVLDFVYLQPKTKTFVELLLVTVMLQTQQKRLRQLQKERGQSGPSSKGWDEGLTDEDEFDEKALVDVFMRTRETPQVVPRLIYFMRKVVAKTDIVASKKEKRIVKWGSKVALDTLKVVSRAGDDV</sequence>
<dbReference type="EMBL" id="PDNB01000322">
    <property type="protein sequence ID" value="PGG95645.1"/>
    <property type="molecule type" value="Genomic_DNA"/>
</dbReference>
<feature type="compositionally biased region" description="Low complexity" evidence="4">
    <location>
        <begin position="324"/>
        <end position="336"/>
    </location>
</feature>
<dbReference type="PANTHER" id="PTHR18034">
    <property type="entry name" value="CELL CYCLE CONTROL PROTEIN CWF22-RELATED"/>
    <property type="match status" value="1"/>
</dbReference>
<feature type="compositionally biased region" description="Basic and acidic residues" evidence="4">
    <location>
        <begin position="210"/>
        <end position="224"/>
    </location>
</feature>
<evidence type="ECO:0000256" key="2">
    <source>
        <dbReference type="ARBA" id="ARBA00006856"/>
    </source>
</evidence>
<dbReference type="PANTHER" id="PTHR18034:SF4">
    <property type="entry name" value="NUCLEOLAR MIF4G DOMAIN-CONTAINING PROTEIN 1"/>
    <property type="match status" value="1"/>
</dbReference>
<dbReference type="AlphaFoldDB" id="A0A2B7WFX9"/>
<comment type="similarity">
    <text evidence="2">Belongs to the CWC22 family.</text>
</comment>
<dbReference type="Gene3D" id="1.25.40.180">
    <property type="match status" value="1"/>
</dbReference>
<proteinExistence type="inferred from homology"/>
<evidence type="ECO:0000256" key="1">
    <source>
        <dbReference type="ARBA" id="ARBA00004604"/>
    </source>
</evidence>
<dbReference type="SMART" id="SM00544">
    <property type="entry name" value="MA3"/>
    <property type="match status" value="1"/>
</dbReference>
<feature type="compositionally biased region" description="Acidic residues" evidence="4">
    <location>
        <begin position="243"/>
        <end position="257"/>
    </location>
</feature>
<gene>
    <name evidence="6" type="ORF">AJ79_09936</name>
</gene>
<dbReference type="InterPro" id="IPR016024">
    <property type="entry name" value="ARM-type_fold"/>
</dbReference>
<evidence type="ECO:0000259" key="5">
    <source>
        <dbReference type="PROSITE" id="PS51366"/>
    </source>
</evidence>
<dbReference type="GO" id="GO:0042274">
    <property type="term" value="P:ribosomal small subunit biogenesis"/>
    <property type="evidence" value="ECO:0007669"/>
    <property type="project" value="TreeGrafter"/>
</dbReference>
<feature type="compositionally biased region" description="Acidic residues" evidence="4">
    <location>
        <begin position="264"/>
        <end position="296"/>
    </location>
</feature>
<dbReference type="FunFam" id="1.25.40.180:FF:000050">
    <property type="entry name" value="Nuclear protein (Sgd1), putative"/>
    <property type="match status" value="1"/>
</dbReference>
<accession>A0A2B7WFX9</accession>
<comment type="caution">
    <text evidence="6">The sequence shown here is derived from an EMBL/GenBank/DDBJ whole genome shotgun (WGS) entry which is preliminary data.</text>
</comment>
<feature type="region of interest" description="Disordered" evidence="4">
    <location>
        <begin position="808"/>
        <end position="827"/>
    </location>
</feature>
<dbReference type="OrthoDB" id="361797at2759"/>
<feature type="region of interest" description="Disordered" evidence="4">
    <location>
        <begin position="1"/>
        <end position="161"/>
    </location>
</feature>
<name>A0A2B7WFX9_9EURO</name>
<dbReference type="InterPro" id="IPR050781">
    <property type="entry name" value="CWC22_splicing_factor"/>
</dbReference>
<keyword evidence="3" id="KW-0539">Nucleus</keyword>
<feature type="region of interest" description="Disordered" evidence="4">
    <location>
        <begin position="198"/>
        <end position="337"/>
    </location>
</feature>
<evidence type="ECO:0000313" key="6">
    <source>
        <dbReference type="EMBL" id="PGG95645.1"/>
    </source>
</evidence>
<protein>
    <recommendedName>
        <fullName evidence="5">MI domain-containing protein</fullName>
    </recommendedName>
</protein>
<dbReference type="GO" id="GO:0005730">
    <property type="term" value="C:nucleolus"/>
    <property type="evidence" value="ECO:0007669"/>
    <property type="project" value="UniProtKB-SubCell"/>
</dbReference>
<dbReference type="InterPro" id="IPR003891">
    <property type="entry name" value="Initiation_fac_eIF4g_MI"/>
</dbReference>
<dbReference type="SMART" id="SM00543">
    <property type="entry name" value="MIF4G"/>
    <property type="match status" value="1"/>
</dbReference>
<dbReference type="GO" id="GO:0003723">
    <property type="term" value="F:RNA binding"/>
    <property type="evidence" value="ECO:0007669"/>
    <property type="project" value="InterPro"/>
</dbReference>
<dbReference type="SUPFAM" id="SSF48371">
    <property type="entry name" value="ARM repeat"/>
    <property type="match status" value="1"/>
</dbReference>
<feature type="domain" description="MI" evidence="5">
    <location>
        <begin position="644"/>
        <end position="779"/>
    </location>
</feature>
<dbReference type="STRING" id="1447875.A0A2B7WFX9"/>
<feature type="compositionally biased region" description="Polar residues" evidence="4">
    <location>
        <begin position="1"/>
        <end position="12"/>
    </location>
</feature>
<dbReference type="Pfam" id="PF02847">
    <property type="entry name" value="MA3"/>
    <property type="match status" value="1"/>
</dbReference>
<feature type="compositionally biased region" description="Acidic residues" evidence="4">
    <location>
        <begin position="111"/>
        <end position="147"/>
    </location>
</feature>
<evidence type="ECO:0000256" key="3">
    <source>
        <dbReference type="ARBA" id="ARBA00023242"/>
    </source>
</evidence>
<dbReference type="Pfam" id="PF02854">
    <property type="entry name" value="MIF4G"/>
    <property type="match status" value="1"/>
</dbReference>